<protein>
    <submittedName>
        <fullName evidence="1">Uncharacterized protein</fullName>
    </submittedName>
</protein>
<accession>A0A8C0US64</accession>
<evidence type="ECO:0000313" key="1">
    <source>
        <dbReference type="Ensembl" id="ENSCCEP00000012968.1"/>
    </source>
</evidence>
<dbReference type="AlphaFoldDB" id="A0A8C0US64"/>
<name>A0A8C0US64_CYACU</name>
<evidence type="ECO:0000313" key="2">
    <source>
        <dbReference type="Proteomes" id="UP000694410"/>
    </source>
</evidence>
<reference evidence="1" key="2">
    <citation type="submission" date="2025-09" db="UniProtKB">
        <authorList>
            <consortium name="Ensembl"/>
        </authorList>
    </citation>
    <scope>IDENTIFICATION</scope>
</reference>
<keyword evidence="2" id="KW-1185">Reference proteome</keyword>
<dbReference type="Ensembl" id="ENSCCET00000020183.1">
    <property type="protein sequence ID" value="ENSCCEP00000012968.1"/>
    <property type="gene ID" value="ENSCCEG00000012461.1"/>
</dbReference>
<proteinExistence type="predicted"/>
<dbReference type="Proteomes" id="UP000694410">
    <property type="component" value="Unplaced"/>
</dbReference>
<organism evidence="1 2">
    <name type="scientific">Cyanistes caeruleus</name>
    <name type="common">Eurasian blue tit</name>
    <name type="synonym">Parus caeruleus</name>
    <dbReference type="NCBI Taxonomy" id="156563"/>
    <lineage>
        <taxon>Eukaryota</taxon>
        <taxon>Metazoa</taxon>
        <taxon>Chordata</taxon>
        <taxon>Craniata</taxon>
        <taxon>Vertebrata</taxon>
        <taxon>Euteleostomi</taxon>
        <taxon>Archelosauria</taxon>
        <taxon>Archosauria</taxon>
        <taxon>Dinosauria</taxon>
        <taxon>Saurischia</taxon>
        <taxon>Theropoda</taxon>
        <taxon>Coelurosauria</taxon>
        <taxon>Aves</taxon>
        <taxon>Neognathae</taxon>
        <taxon>Neoaves</taxon>
        <taxon>Telluraves</taxon>
        <taxon>Australaves</taxon>
        <taxon>Passeriformes</taxon>
        <taxon>Paridae</taxon>
        <taxon>Cyanistes</taxon>
    </lineage>
</organism>
<sequence>MLLPGALGNCCGESPERHDVSHQRTDWIGIHGRICHLLIPVLGPQPCFHSEKDRKHGKEQLLRRQVGTGGTSTTSKCFQGWNSNSSPYPGCTGWDTPEANWAHLEFSATTGVFKAAWAVTAQSL</sequence>
<reference evidence="1" key="1">
    <citation type="submission" date="2025-08" db="UniProtKB">
        <authorList>
            <consortium name="Ensembl"/>
        </authorList>
    </citation>
    <scope>IDENTIFICATION</scope>
</reference>